<sequence>MADLAALEALFSQVLADLGFREWAYQVIRAEALPDEKPVILTTFSDAWRDHYIDSGYHLIDPVILKGPEQLLPFTWSGMSFGIEPTQEQKSFFAEAEAFGLGEGLGIPVHGVHGSLAMVSMVAEEETRRLTSMLRCHGEEVHLISLIFHNLARELMSLGRSGRGPISLSARERECLLWLAKGKTRWEISMILCISEETVKFHLKNIRAKFGAFSRHEIIVQAVRLGLISP</sequence>
<feature type="domain" description="HTH luxR-type" evidence="4">
    <location>
        <begin position="161"/>
        <end position="226"/>
    </location>
</feature>
<keyword evidence="6" id="KW-1185">Reference proteome</keyword>
<name>A0A0U3Q484_9HYPH</name>
<evidence type="ECO:0000259" key="4">
    <source>
        <dbReference type="PROSITE" id="PS50043"/>
    </source>
</evidence>
<dbReference type="CDD" id="cd06170">
    <property type="entry name" value="LuxR_C_like"/>
    <property type="match status" value="1"/>
</dbReference>
<dbReference type="SUPFAM" id="SSF75516">
    <property type="entry name" value="Pheromone-binding domain of LuxR-like quorum-sensing transcription factors"/>
    <property type="match status" value="1"/>
</dbReference>
<dbReference type="EMBL" id="CP013068">
    <property type="protein sequence ID" value="ALV27401.1"/>
    <property type="molecule type" value="Genomic_DNA"/>
</dbReference>
<dbReference type="Gene3D" id="1.10.10.10">
    <property type="entry name" value="Winged helix-like DNA-binding domain superfamily/Winged helix DNA-binding domain"/>
    <property type="match status" value="1"/>
</dbReference>
<dbReference type="Proteomes" id="UP000064921">
    <property type="component" value="Chromosome"/>
</dbReference>
<evidence type="ECO:0000256" key="2">
    <source>
        <dbReference type="ARBA" id="ARBA00023125"/>
    </source>
</evidence>
<dbReference type="InterPro" id="IPR000792">
    <property type="entry name" value="Tscrpt_reg_LuxR_C"/>
</dbReference>
<evidence type="ECO:0000256" key="3">
    <source>
        <dbReference type="ARBA" id="ARBA00023163"/>
    </source>
</evidence>
<proteinExistence type="predicted"/>
<dbReference type="InterPro" id="IPR016032">
    <property type="entry name" value="Sig_transdc_resp-reg_C-effctor"/>
</dbReference>
<dbReference type="AlphaFoldDB" id="A0A0U3Q484"/>
<keyword evidence="1" id="KW-0805">Transcription regulation</keyword>
<dbReference type="InterPro" id="IPR036693">
    <property type="entry name" value="TF_LuxR_autoind-bd_dom_sf"/>
</dbReference>
<dbReference type="SUPFAM" id="SSF46894">
    <property type="entry name" value="C-terminal effector domain of the bipartite response regulators"/>
    <property type="match status" value="1"/>
</dbReference>
<dbReference type="InterPro" id="IPR005143">
    <property type="entry name" value="TF_LuxR_autoind-bd_dom"/>
</dbReference>
<dbReference type="Pfam" id="PF03472">
    <property type="entry name" value="Autoind_bind"/>
    <property type="match status" value="1"/>
</dbReference>
<keyword evidence="3" id="KW-0804">Transcription</keyword>
<dbReference type="InterPro" id="IPR036388">
    <property type="entry name" value="WH-like_DNA-bd_sf"/>
</dbReference>
<protein>
    <recommendedName>
        <fullName evidence="4">HTH luxR-type domain-containing protein</fullName>
    </recommendedName>
</protein>
<dbReference type="GO" id="GO:0006355">
    <property type="term" value="P:regulation of DNA-templated transcription"/>
    <property type="evidence" value="ECO:0007669"/>
    <property type="project" value="InterPro"/>
</dbReference>
<dbReference type="PROSITE" id="PS50043">
    <property type="entry name" value="HTH_LUXR_2"/>
    <property type="match status" value="1"/>
</dbReference>
<evidence type="ECO:0000256" key="1">
    <source>
        <dbReference type="ARBA" id="ARBA00023015"/>
    </source>
</evidence>
<dbReference type="PANTHER" id="PTHR44688:SF16">
    <property type="entry name" value="DNA-BINDING TRANSCRIPTIONAL ACTIVATOR DEVR_DOSR"/>
    <property type="match status" value="1"/>
</dbReference>
<dbReference type="Pfam" id="PF00196">
    <property type="entry name" value="GerE"/>
    <property type="match status" value="1"/>
</dbReference>
<dbReference type="GO" id="GO:0003677">
    <property type="term" value="F:DNA binding"/>
    <property type="evidence" value="ECO:0007669"/>
    <property type="project" value="UniProtKB-KW"/>
</dbReference>
<keyword evidence="2" id="KW-0238">DNA-binding</keyword>
<organism evidence="5 6">
    <name type="scientific">Pannonibacter phragmitetus</name>
    <dbReference type="NCBI Taxonomy" id="121719"/>
    <lineage>
        <taxon>Bacteria</taxon>
        <taxon>Pseudomonadati</taxon>
        <taxon>Pseudomonadota</taxon>
        <taxon>Alphaproteobacteria</taxon>
        <taxon>Hyphomicrobiales</taxon>
        <taxon>Stappiaceae</taxon>
        <taxon>Pannonibacter</taxon>
    </lineage>
</organism>
<evidence type="ECO:0000313" key="6">
    <source>
        <dbReference type="Proteomes" id="UP000064921"/>
    </source>
</evidence>
<accession>A0A0U3Q484</accession>
<dbReference type="Gene3D" id="3.30.450.80">
    <property type="entry name" value="Transcription factor LuxR-like, autoinducer-binding domain"/>
    <property type="match status" value="1"/>
</dbReference>
<dbReference type="SMART" id="SM00421">
    <property type="entry name" value="HTH_LUXR"/>
    <property type="match status" value="1"/>
</dbReference>
<reference evidence="5 6" key="1">
    <citation type="submission" date="2015-10" db="EMBL/GenBank/DDBJ databases">
        <title>The world's first case of liver abscess caused by Pannonibacter phragmitetus.</title>
        <authorList>
            <person name="Ming D."/>
            <person name="Wang M."/>
            <person name="Zhou Y."/>
            <person name="Jiang T."/>
            <person name="Hu S."/>
        </authorList>
    </citation>
    <scope>NUCLEOTIDE SEQUENCE [LARGE SCALE GENOMIC DNA]</scope>
    <source>
        <strain evidence="5 6">31801</strain>
    </source>
</reference>
<dbReference type="PRINTS" id="PR00038">
    <property type="entry name" value="HTHLUXR"/>
</dbReference>
<dbReference type="KEGG" id="pphr:APZ00_10300"/>
<dbReference type="STRING" id="121719.APZ00_10300"/>
<dbReference type="PANTHER" id="PTHR44688">
    <property type="entry name" value="DNA-BINDING TRANSCRIPTIONAL ACTIVATOR DEVR_DOSR"/>
    <property type="match status" value="1"/>
</dbReference>
<gene>
    <name evidence="5" type="ORF">APZ00_10300</name>
</gene>
<evidence type="ECO:0000313" key="5">
    <source>
        <dbReference type="EMBL" id="ALV27401.1"/>
    </source>
</evidence>